<dbReference type="Pfam" id="PF13895">
    <property type="entry name" value="Ig_2"/>
    <property type="match status" value="1"/>
</dbReference>
<evidence type="ECO:0000256" key="2">
    <source>
        <dbReference type="ARBA" id="ARBA00041781"/>
    </source>
</evidence>
<name>A0AA47MXL5_MERPO</name>
<comment type="function">
    <text evidence="3">Most highly expressed siglec (sialic acid-binding immunoglobulin-like lectin) on B-cells that plays a role in various aspects of B-cell biology including differentiation, antigen presentation, and trafficking to bone marrow. Binds to alpha 2,6-linked sialic acid residues of surface molecules such as CD22 itself, CD45 and IgM in a cis configuration. Can also bind to ligands on other cells as an adhesion molecule in a trans configuration. Acts as an inhibitory coreceptor on the surface of B-cells and inhibits B-cell receptor induced signaling, characterized by inhibition of the calcium mobilization and cellular activation. Mechanistically, the immunoreceptor tyrosine-based inhibitory motif domain is phosphorylated by the Src kinase LYN, which in turn leads to the recruitment of the protein tyrosine phosphatase 1/PTPN6, leading to the negative regulation of BCR signaling. If this negative signaling from is of sufficient strength, apoptosis of the B-cell can be induced.</text>
</comment>
<dbReference type="SMART" id="SM00408">
    <property type="entry name" value="IGc2"/>
    <property type="match status" value="2"/>
</dbReference>
<feature type="transmembrane region" description="Helical" evidence="5">
    <location>
        <begin position="646"/>
        <end position="668"/>
    </location>
</feature>
<feature type="transmembrane region" description="Helical" evidence="5">
    <location>
        <begin position="513"/>
        <end position="535"/>
    </location>
</feature>
<proteinExistence type="predicted"/>
<dbReference type="InterPro" id="IPR036179">
    <property type="entry name" value="Ig-like_dom_sf"/>
</dbReference>
<dbReference type="Gene3D" id="2.60.40.10">
    <property type="entry name" value="Immunoglobulins"/>
    <property type="match status" value="3"/>
</dbReference>
<keyword evidence="8" id="KW-1185">Reference proteome</keyword>
<evidence type="ECO:0000259" key="6">
    <source>
        <dbReference type="PROSITE" id="PS50835"/>
    </source>
</evidence>
<evidence type="ECO:0000256" key="3">
    <source>
        <dbReference type="ARBA" id="ARBA00045430"/>
    </source>
</evidence>
<dbReference type="Proteomes" id="UP001174136">
    <property type="component" value="Unassembled WGS sequence"/>
</dbReference>
<dbReference type="InterPro" id="IPR056386">
    <property type="entry name" value="Ig_CD22"/>
</dbReference>
<dbReference type="InterPro" id="IPR007110">
    <property type="entry name" value="Ig-like_dom"/>
</dbReference>
<sequence length="880" mass="99721">MRCVLFFTALQGNDDWTVTYTSSNVCALRGSTVDITCTYQYPYKMFSSTLKETLWFTKGDHKQPVDLLSNTDYAGRVEYRCGENSCSWSICKGKCTLRIRDLRQTDSAEYKFMFTTNRPGGKYTGDPGVTLSVTDLQVKVIPSTTSSRLTLECHSAYAAADNQTFIWYKNRQSVRGVSTRSYSDFFKSEDSFSCAVEGHERFHSPLVCKSTPQYTDMMPDGMGISGTITTCILNAPKTPSVTASPSGEVVEGSSVTLSCSSDANPAANYTWFKVNTDHSSRDLNQGQQLVFGPIMSSDSGQYLCEAKNELGTKSLSISINVKYGPKNTSVISSPSGEVVEGSSVTLSCSSDANPAANYTWFKEHEDSVGESGQNYTITHITAQLGGNYYCQAHNAFGRHNSTFLFINVTGKLTPIAAVGVVVSLVIILLLIFLFLWLRRLRSSRKASGLAAETVGRQEEKELMDRKDKISHVQIMVQVMFLPYGHQIMVQVMFLLYCHQIMVQVMFLPYGHQIMVQVMFLLYCHQIMVQVMFLLYGHQIMVQLMFLLYGHQIMVQVMFLLYCHQIMVQVMFLLYGHQIMANRTGFQRETFFVSKATLDCSLSVPVYENISALTNRTAPSAQKEPMELAGKEQIMVQVMFLPYGHQIMVQVMFLLYGHQIMVQVMFLLYGHQIMVQVMFLPYGHQIMVQVMFLPYGHQIMVQVMFLPYGHQIMVQVMFLPYGYQIMVQVMFLPCGDQIMVQVMFLPYGHQIMVQVMFLPYGHQIMVQVMFLLYGHQIMVQVMFLPCGHQIMVQVMFLPCGDHQSPRSLYANISEMELQELAHWCPTPNRSDRAGPVRCGQPLKTKRRVSSGYHLISLSISRKYTLEGFGTLIASFRMQRHF</sequence>
<dbReference type="AlphaFoldDB" id="A0AA47MXL5"/>
<organism evidence="7 8">
    <name type="scientific">Merluccius polli</name>
    <name type="common">Benguela hake</name>
    <name type="synonym">Merluccius cadenati</name>
    <dbReference type="NCBI Taxonomy" id="89951"/>
    <lineage>
        <taxon>Eukaryota</taxon>
        <taxon>Metazoa</taxon>
        <taxon>Chordata</taxon>
        <taxon>Craniata</taxon>
        <taxon>Vertebrata</taxon>
        <taxon>Euteleostomi</taxon>
        <taxon>Actinopterygii</taxon>
        <taxon>Neopterygii</taxon>
        <taxon>Teleostei</taxon>
        <taxon>Neoteleostei</taxon>
        <taxon>Acanthomorphata</taxon>
        <taxon>Zeiogadaria</taxon>
        <taxon>Gadariae</taxon>
        <taxon>Gadiformes</taxon>
        <taxon>Gadoidei</taxon>
        <taxon>Merlucciidae</taxon>
        <taxon>Merluccius</taxon>
    </lineage>
</organism>
<feature type="transmembrane region" description="Helical" evidence="5">
    <location>
        <begin position="750"/>
        <end position="772"/>
    </location>
</feature>
<evidence type="ECO:0000313" key="8">
    <source>
        <dbReference type="Proteomes" id="UP001174136"/>
    </source>
</evidence>
<dbReference type="InterPro" id="IPR003599">
    <property type="entry name" value="Ig_sub"/>
</dbReference>
<keyword evidence="5" id="KW-1133">Transmembrane helix</keyword>
<keyword evidence="7" id="KW-0675">Receptor</keyword>
<dbReference type="PANTHER" id="PTHR46013">
    <property type="entry name" value="VASCULAR CELL ADHESION MOLECULE 1"/>
    <property type="match status" value="1"/>
</dbReference>
<evidence type="ECO:0000256" key="5">
    <source>
        <dbReference type="SAM" id="Phobius"/>
    </source>
</evidence>
<reference evidence="7" key="1">
    <citation type="journal article" date="2023" name="Front. Mar. Sci.">
        <title>A new Merluccius polli reference genome to investigate the effects of global change in West African waters.</title>
        <authorList>
            <person name="Mateo J.L."/>
            <person name="Blanco-Fernandez C."/>
            <person name="Garcia-Vazquez E."/>
            <person name="Machado-Schiaffino G."/>
        </authorList>
    </citation>
    <scope>NUCLEOTIDE SEQUENCE</scope>
    <source>
        <strain evidence="7">C29</strain>
        <tissue evidence="7">Fin</tissue>
    </source>
</reference>
<feature type="domain" description="Ig-like" evidence="6">
    <location>
        <begin position="127"/>
        <end position="197"/>
    </location>
</feature>
<dbReference type="SUPFAM" id="SSF48726">
    <property type="entry name" value="Immunoglobulin"/>
    <property type="match status" value="3"/>
</dbReference>
<dbReference type="EMBL" id="JAOPHQ010002199">
    <property type="protein sequence ID" value="KAK0148020.1"/>
    <property type="molecule type" value="Genomic_DNA"/>
</dbReference>
<dbReference type="Pfam" id="PF24518">
    <property type="entry name" value="Ig_CD22"/>
    <property type="match status" value="1"/>
</dbReference>
<dbReference type="PROSITE" id="PS50835">
    <property type="entry name" value="IG_LIKE"/>
    <property type="match status" value="3"/>
</dbReference>
<protein>
    <recommendedName>
        <fullName evidence="1">B-cell receptor CD22</fullName>
    </recommendedName>
    <alternativeName>
        <fullName evidence="2">Sialic acid-binding Ig-like lectin 2</fullName>
    </alternativeName>
</protein>
<dbReference type="Pfam" id="PF13927">
    <property type="entry name" value="Ig_3"/>
    <property type="match status" value="1"/>
</dbReference>
<comment type="subunit">
    <text evidence="4">Predominantly monomer of isoform CD22-beta. Also found as heterodimer of isoform CD22-beta and a shorter isoform. Interacts with PTPN6/SHP-1, LYN, SYK, PIK3R1/PIK3R2 and PLCG1 upon phosphorylation. Interacts with GRB2, INPP5D and SHC1 upon phosphorylation. May form a complex with INPP5D/SHIP, GRB2 and SHC1.</text>
</comment>
<feature type="domain" description="Ig-like" evidence="6">
    <location>
        <begin position="239"/>
        <end position="320"/>
    </location>
</feature>
<feature type="transmembrane region" description="Helical" evidence="5">
    <location>
        <begin position="415"/>
        <end position="437"/>
    </location>
</feature>
<dbReference type="SMART" id="SM00409">
    <property type="entry name" value="IG"/>
    <property type="match status" value="3"/>
</dbReference>
<accession>A0AA47MXL5</accession>
<comment type="caution">
    <text evidence="7">The sequence shown here is derived from an EMBL/GenBank/DDBJ whole genome shotgun (WGS) entry which is preliminary data.</text>
</comment>
<feature type="transmembrane region" description="Helical" evidence="5">
    <location>
        <begin position="556"/>
        <end position="575"/>
    </location>
</feature>
<evidence type="ECO:0000256" key="4">
    <source>
        <dbReference type="ARBA" id="ARBA00046458"/>
    </source>
</evidence>
<gene>
    <name evidence="7" type="primary">CD22_4</name>
    <name evidence="7" type="ORF">N1851_012276</name>
</gene>
<evidence type="ECO:0000256" key="1">
    <source>
        <dbReference type="ARBA" id="ARBA00040106"/>
    </source>
</evidence>
<dbReference type="InterPro" id="IPR013783">
    <property type="entry name" value="Ig-like_fold"/>
</dbReference>
<keyword evidence="5" id="KW-0812">Transmembrane</keyword>
<keyword evidence="5" id="KW-0472">Membrane</keyword>
<dbReference type="PANTHER" id="PTHR46013:SF4">
    <property type="entry name" value="B-CELL RECEPTOR CD22-RELATED"/>
    <property type="match status" value="1"/>
</dbReference>
<dbReference type="InterPro" id="IPR003598">
    <property type="entry name" value="Ig_sub2"/>
</dbReference>
<feature type="domain" description="Ig-like" evidence="6">
    <location>
        <begin position="325"/>
        <end position="409"/>
    </location>
</feature>
<evidence type="ECO:0000313" key="7">
    <source>
        <dbReference type="EMBL" id="KAK0148020.1"/>
    </source>
</evidence>
<feature type="transmembrane region" description="Helical" evidence="5">
    <location>
        <begin position="711"/>
        <end position="730"/>
    </location>
</feature>